<evidence type="ECO:0000256" key="3">
    <source>
        <dbReference type="ARBA" id="ARBA00022692"/>
    </source>
</evidence>
<feature type="transmembrane region" description="Helical" evidence="7">
    <location>
        <begin position="404"/>
        <end position="429"/>
    </location>
</feature>
<dbReference type="InterPro" id="IPR045225">
    <property type="entry name" value="Uracil/uridine/allantoin_perm"/>
</dbReference>
<feature type="region of interest" description="Disordered" evidence="6">
    <location>
        <begin position="538"/>
        <end position="564"/>
    </location>
</feature>
<feature type="transmembrane region" description="Helical" evidence="7">
    <location>
        <begin position="140"/>
        <end position="164"/>
    </location>
</feature>
<keyword evidence="4 7" id="KW-1133">Transmembrane helix</keyword>
<dbReference type="FunFam" id="1.10.4160.10:FF:000001">
    <property type="entry name" value="Uracil permease, putative"/>
    <property type="match status" value="1"/>
</dbReference>
<name>A0A553HUF6_9PEZI</name>
<sequence>MGRGMKRPSAHDIKRRCTSLHSWEIPKQNGALAPAHVWTNKDMDPTPPEHQNWGSWTIIAYWATDVLNLTTWQTASAILAVGLSWREAIPIMFLGNFVVAIPIVLNGAIGSRLHVPFSVIATSSFGYYLRYFAIVSRAILAMFWLGIQGANGAQCITIMLRAWAPSYNDIPNQLPASAGLTTQGFISYFLFWIIQLPLLLIHPTKLKPLFWIKLVAAPTSALALLGWSVHKAGGGGEIFTQKATVSGSEYAYLWLSSMSAVTGTWSTLSVNMPDFTRYARSPNGQFIQLPAMPILFTLCGVIGIVTTSAAHVFTPGEYLWNPLDIISQWLDYGSGGRAAAFFAALAWYLAQVGTNITANSVSAANDLTVLFPRWVNIRRGCFIAAVVAGWVLVPWKILSSAETLLAFLGGYAVFLGPLAGIMTADFWLVKKQKVDIPALYNPDGRYRYVGGCNWRAAVAFIVPVAPLLPGLGLSISGPEAVHINEGLANLYTFNWMFGFVTSIFLYVVLSYAFPAKETLLAETVWDLDQIAVEAYPRASDVEEGSDGKSKSSDGVNDMKVKELS</sequence>
<evidence type="ECO:0000256" key="2">
    <source>
        <dbReference type="ARBA" id="ARBA00008974"/>
    </source>
</evidence>
<evidence type="ECO:0000313" key="9">
    <source>
        <dbReference type="Proteomes" id="UP000319160"/>
    </source>
</evidence>
<comment type="caution">
    <text evidence="8">The sequence shown here is derived from an EMBL/GenBank/DDBJ whole genome shotgun (WGS) entry which is preliminary data.</text>
</comment>
<dbReference type="AlphaFoldDB" id="A0A553HUF6"/>
<feature type="transmembrane region" description="Helical" evidence="7">
    <location>
        <begin position="184"/>
        <end position="202"/>
    </location>
</feature>
<feature type="transmembrane region" description="Helical" evidence="7">
    <location>
        <begin position="380"/>
        <end position="398"/>
    </location>
</feature>
<proteinExistence type="inferred from homology"/>
<dbReference type="Proteomes" id="UP000319160">
    <property type="component" value="Unassembled WGS sequence"/>
</dbReference>
<dbReference type="Pfam" id="PF02133">
    <property type="entry name" value="Transp_cyt_pur"/>
    <property type="match status" value="1"/>
</dbReference>
<keyword evidence="9" id="KW-1185">Reference proteome</keyword>
<dbReference type="InterPro" id="IPR001248">
    <property type="entry name" value="Pur-cyt_permease"/>
</dbReference>
<dbReference type="EMBL" id="VFLP01000044">
    <property type="protein sequence ID" value="TRX91564.1"/>
    <property type="molecule type" value="Genomic_DNA"/>
</dbReference>
<feature type="compositionally biased region" description="Basic and acidic residues" evidence="6">
    <location>
        <begin position="545"/>
        <end position="564"/>
    </location>
</feature>
<feature type="transmembrane region" description="Helical" evidence="7">
    <location>
        <begin position="88"/>
        <end position="109"/>
    </location>
</feature>
<comment type="similarity">
    <text evidence="2">Belongs to the purine-cytosine permease (2.A.39) family.</text>
</comment>
<organism evidence="8 9">
    <name type="scientific">Xylaria flabelliformis</name>
    <dbReference type="NCBI Taxonomy" id="2512241"/>
    <lineage>
        <taxon>Eukaryota</taxon>
        <taxon>Fungi</taxon>
        <taxon>Dikarya</taxon>
        <taxon>Ascomycota</taxon>
        <taxon>Pezizomycotina</taxon>
        <taxon>Sordariomycetes</taxon>
        <taxon>Xylariomycetidae</taxon>
        <taxon>Xylariales</taxon>
        <taxon>Xylariaceae</taxon>
        <taxon>Xylaria</taxon>
    </lineage>
</organism>
<keyword evidence="3 7" id="KW-0812">Transmembrane</keyword>
<gene>
    <name evidence="8" type="ORF">FHL15_007569</name>
</gene>
<feature type="transmembrane region" description="Helical" evidence="7">
    <location>
        <begin position="495"/>
        <end position="513"/>
    </location>
</feature>
<comment type="subcellular location">
    <subcellularLocation>
        <location evidence="1">Membrane</location>
        <topology evidence="1">Multi-pass membrane protein</topology>
    </subcellularLocation>
</comment>
<evidence type="ECO:0000313" key="8">
    <source>
        <dbReference type="EMBL" id="TRX91564.1"/>
    </source>
</evidence>
<feature type="transmembrane region" description="Helical" evidence="7">
    <location>
        <begin position="250"/>
        <end position="270"/>
    </location>
</feature>
<reference evidence="9" key="1">
    <citation type="submission" date="2019-06" db="EMBL/GenBank/DDBJ databases">
        <title>Draft genome sequence of the griseofulvin-producing fungus Xylaria cubensis strain G536.</title>
        <authorList>
            <person name="Mead M.E."/>
            <person name="Raja H.A."/>
            <person name="Steenwyk J.L."/>
            <person name="Knowles S.L."/>
            <person name="Oberlies N.H."/>
            <person name="Rokas A."/>
        </authorList>
    </citation>
    <scope>NUCLEOTIDE SEQUENCE [LARGE SCALE GENOMIC DNA]</scope>
    <source>
        <strain evidence="9">G536</strain>
    </source>
</reference>
<evidence type="ECO:0000256" key="1">
    <source>
        <dbReference type="ARBA" id="ARBA00004141"/>
    </source>
</evidence>
<feature type="transmembrane region" description="Helical" evidence="7">
    <location>
        <begin position="209"/>
        <end position="230"/>
    </location>
</feature>
<protein>
    <submittedName>
        <fullName evidence="8">Uncharacterized protein</fullName>
    </submittedName>
</protein>
<evidence type="ECO:0000256" key="5">
    <source>
        <dbReference type="ARBA" id="ARBA00023136"/>
    </source>
</evidence>
<dbReference type="PANTHER" id="PTHR30618:SF0">
    <property type="entry name" value="PURINE-URACIL PERMEASE NCS1"/>
    <property type="match status" value="1"/>
</dbReference>
<keyword evidence="5 7" id="KW-0472">Membrane</keyword>
<feature type="transmembrane region" description="Helical" evidence="7">
    <location>
        <begin position="115"/>
        <end position="133"/>
    </location>
</feature>
<feature type="transmembrane region" description="Helical" evidence="7">
    <location>
        <begin position="291"/>
        <end position="312"/>
    </location>
</feature>
<dbReference type="GO" id="GO:0015205">
    <property type="term" value="F:nucleobase transmembrane transporter activity"/>
    <property type="evidence" value="ECO:0007669"/>
    <property type="project" value="TreeGrafter"/>
</dbReference>
<dbReference type="Gene3D" id="1.10.4160.10">
    <property type="entry name" value="Hydantoin permease"/>
    <property type="match status" value="1"/>
</dbReference>
<evidence type="ECO:0000256" key="6">
    <source>
        <dbReference type="SAM" id="MobiDB-lite"/>
    </source>
</evidence>
<dbReference type="PANTHER" id="PTHR30618">
    <property type="entry name" value="NCS1 FAMILY PURINE/PYRIMIDINE TRANSPORTER"/>
    <property type="match status" value="1"/>
</dbReference>
<accession>A0A553HUF6</accession>
<evidence type="ECO:0000256" key="4">
    <source>
        <dbReference type="ARBA" id="ARBA00022989"/>
    </source>
</evidence>
<dbReference type="OrthoDB" id="2018619at2759"/>
<evidence type="ECO:0000256" key="7">
    <source>
        <dbReference type="SAM" id="Phobius"/>
    </source>
</evidence>
<dbReference type="GO" id="GO:0005886">
    <property type="term" value="C:plasma membrane"/>
    <property type="evidence" value="ECO:0007669"/>
    <property type="project" value="TreeGrafter"/>
</dbReference>
<feature type="transmembrane region" description="Helical" evidence="7">
    <location>
        <begin position="454"/>
        <end position="475"/>
    </location>
</feature>
<dbReference type="CDD" id="cd11482">
    <property type="entry name" value="SLC-NCS1sbd_NRT1-like"/>
    <property type="match status" value="1"/>
</dbReference>